<accession>A0ABP0G7U5</accession>
<keyword evidence="2" id="KW-1185">Reference proteome</keyword>
<comment type="caution">
    <text evidence="1">The sequence shown here is derived from an EMBL/GenBank/DDBJ whole genome shotgun (WGS) entry which is preliminary data.</text>
</comment>
<dbReference type="EMBL" id="CAWYQH010000105">
    <property type="protein sequence ID" value="CAK8687685.1"/>
    <property type="molecule type" value="Genomic_DNA"/>
</dbReference>
<proteinExistence type="predicted"/>
<dbReference type="Proteomes" id="UP001642483">
    <property type="component" value="Unassembled WGS sequence"/>
</dbReference>
<gene>
    <name evidence="1" type="ORF">CVLEPA_LOCUS19746</name>
</gene>
<protein>
    <submittedName>
        <fullName evidence="1">Uncharacterized protein</fullName>
    </submittedName>
</protein>
<organism evidence="1 2">
    <name type="scientific">Clavelina lepadiformis</name>
    <name type="common">Light-bulb sea squirt</name>
    <name type="synonym">Ascidia lepadiformis</name>
    <dbReference type="NCBI Taxonomy" id="159417"/>
    <lineage>
        <taxon>Eukaryota</taxon>
        <taxon>Metazoa</taxon>
        <taxon>Chordata</taxon>
        <taxon>Tunicata</taxon>
        <taxon>Ascidiacea</taxon>
        <taxon>Aplousobranchia</taxon>
        <taxon>Clavelinidae</taxon>
        <taxon>Clavelina</taxon>
    </lineage>
</organism>
<reference evidence="1 2" key="1">
    <citation type="submission" date="2024-02" db="EMBL/GenBank/DDBJ databases">
        <authorList>
            <person name="Daric V."/>
            <person name="Darras S."/>
        </authorList>
    </citation>
    <scope>NUCLEOTIDE SEQUENCE [LARGE SCALE GENOMIC DNA]</scope>
</reference>
<evidence type="ECO:0000313" key="1">
    <source>
        <dbReference type="EMBL" id="CAK8687685.1"/>
    </source>
</evidence>
<name>A0ABP0G7U5_CLALP</name>
<sequence length="126" mass="13812">MGRIRCYSITTIRLHIEFPYLTSIGSRCTIGGNAPHVRKTVMAIIFTATTTTSSFATTNVQSSDDLISKVLTTFNEENMFLHCQLTKLIGTLYRAVGKIFPAEILTTTLGHQAMSSSLGDFMSRAA</sequence>
<evidence type="ECO:0000313" key="2">
    <source>
        <dbReference type="Proteomes" id="UP001642483"/>
    </source>
</evidence>